<evidence type="ECO:0000256" key="1">
    <source>
        <dbReference type="SAM" id="Coils"/>
    </source>
</evidence>
<feature type="region of interest" description="Disordered" evidence="2">
    <location>
        <begin position="152"/>
        <end position="190"/>
    </location>
</feature>
<protein>
    <submittedName>
        <fullName evidence="3">Uncharacterized protein</fullName>
    </submittedName>
</protein>
<name>A0A6A7AY08_9PLEO</name>
<feature type="compositionally biased region" description="Basic and acidic residues" evidence="2">
    <location>
        <begin position="175"/>
        <end position="190"/>
    </location>
</feature>
<keyword evidence="4" id="KW-1185">Reference proteome</keyword>
<sequence>MAKIKPEPQLADPQKSPTSDHKQRLQASLAAQSKVHDLLQETTLDLFSTRAELESTQAEFSQAQREHAATERLLHSEQHDHDSLGGGYFHERHQNDVQEVWQRIAGLEEALAREQKKAVANKDVQEILKQSRRKWSDMSSICDTYPEVKEKVVGKDDSGAEPEGNLYGQACQNKVDAEPRQRSPNEFEQS</sequence>
<organism evidence="3 4">
    <name type="scientific">Plenodomus tracheiphilus IPT5</name>
    <dbReference type="NCBI Taxonomy" id="1408161"/>
    <lineage>
        <taxon>Eukaryota</taxon>
        <taxon>Fungi</taxon>
        <taxon>Dikarya</taxon>
        <taxon>Ascomycota</taxon>
        <taxon>Pezizomycotina</taxon>
        <taxon>Dothideomycetes</taxon>
        <taxon>Pleosporomycetidae</taxon>
        <taxon>Pleosporales</taxon>
        <taxon>Pleosporineae</taxon>
        <taxon>Leptosphaeriaceae</taxon>
        <taxon>Plenodomus</taxon>
    </lineage>
</organism>
<dbReference type="AlphaFoldDB" id="A0A6A7AY08"/>
<accession>A0A6A7AY08</accession>
<evidence type="ECO:0000313" key="3">
    <source>
        <dbReference type="EMBL" id="KAF2847704.1"/>
    </source>
</evidence>
<keyword evidence="1" id="KW-0175">Coiled coil</keyword>
<dbReference type="Proteomes" id="UP000799423">
    <property type="component" value="Unassembled WGS sequence"/>
</dbReference>
<feature type="coiled-coil region" evidence="1">
    <location>
        <begin position="46"/>
        <end position="73"/>
    </location>
</feature>
<proteinExistence type="predicted"/>
<evidence type="ECO:0000313" key="4">
    <source>
        <dbReference type="Proteomes" id="UP000799423"/>
    </source>
</evidence>
<evidence type="ECO:0000256" key="2">
    <source>
        <dbReference type="SAM" id="MobiDB-lite"/>
    </source>
</evidence>
<gene>
    <name evidence="3" type="ORF">T440DRAFT_520608</name>
</gene>
<feature type="region of interest" description="Disordered" evidence="2">
    <location>
        <begin position="1"/>
        <end position="27"/>
    </location>
</feature>
<reference evidence="3" key="1">
    <citation type="submission" date="2020-01" db="EMBL/GenBank/DDBJ databases">
        <authorList>
            <consortium name="DOE Joint Genome Institute"/>
            <person name="Haridas S."/>
            <person name="Albert R."/>
            <person name="Binder M."/>
            <person name="Bloem J."/>
            <person name="Labutti K."/>
            <person name="Salamov A."/>
            <person name="Andreopoulos B."/>
            <person name="Baker S.E."/>
            <person name="Barry K."/>
            <person name="Bills G."/>
            <person name="Bluhm B.H."/>
            <person name="Cannon C."/>
            <person name="Castanera R."/>
            <person name="Culley D.E."/>
            <person name="Daum C."/>
            <person name="Ezra D."/>
            <person name="Gonzalez J.B."/>
            <person name="Henrissat B."/>
            <person name="Kuo A."/>
            <person name="Liang C."/>
            <person name="Lipzen A."/>
            <person name="Lutzoni F."/>
            <person name="Magnuson J."/>
            <person name="Mondo S."/>
            <person name="Nolan M."/>
            <person name="Ohm R."/>
            <person name="Pangilinan J."/>
            <person name="Park H.-J."/>
            <person name="Ramirez L."/>
            <person name="Alfaro M."/>
            <person name="Sun H."/>
            <person name="Tritt A."/>
            <person name="Yoshinaga Y."/>
            <person name="Zwiers L.-H."/>
            <person name="Turgeon B.G."/>
            <person name="Goodwin S.B."/>
            <person name="Spatafora J.W."/>
            <person name="Crous P.W."/>
            <person name="Grigoriev I.V."/>
        </authorList>
    </citation>
    <scope>NUCLEOTIDE SEQUENCE</scope>
    <source>
        <strain evidence="3">IPT5</strain>
    </source>
</reference>
<dbReference type="EMBL" id="MU006323">
    <property type="protein sequence ID" value="KAF2847704.1"/>
    <property type="molecule type" value="Genomic_DNA"/>
</dbReference>